<evidence type="ECO:0000256" key="3">
    <source>
        <dbReference type="ARBA" id="ARBA00022825"/>
    </source>
</evidence>
<dbReference type="CDD" id="cd00009">
    <property type="entry name" value="AAA"/>
    <property type="match status" value="1"/>
</dbReference>
<dbReference type="Pfam" id="PF00158">
    <property type="entry name" value="Sigma54_activat"/>
    <property type="match status" value="1"/>
</dbReference>
<dbReference type="EC" id="3.4.21.-" evidence="5"/>
<keyword evidence="3" id="KW-0720">Serine protease</keyword>
<dbReference type="Pfam" id="PF01078">
    <property type="entry name" value="Mg_chelatase"/>
    <property type="match status" value="1"/>
</dbReference>
<proteinExistence type="predicted"/>
<dbReference type="EMBL" id="CABMJJ010000007">
    <property type="protein sequence ID" value="VVC03395.1"/>
    <property type="molecule type" value="Genomic_DNA"/>
</dbReference>
<reference evidence="5 6" key="1">
    <citation type="submission" date="2019-08" db="EMBL/GenBank/DDBJ databases">
        <authorList>
            <person name="Vazquez-Campos X."/>
        </authorList>
    </citation>
    <scope>NUCLEOTIDE SEQUENCE [LARGE SCALE GENOMIC DNA]</scope>
    <source>
        <strain evidence="5">LFW-283_2</strain>
    </source>
</reference>
<protein>
    <submittedName>
        <fullName evidence="5">Archaeal Lon protease</fullName>
        <ecNumber evidence="5">3.4.21.-</ecNumber>
    </submittedName>
</protein>
<evidence type="ECO:0000256" key="1">
    <source>
        <dbReference type="ARBA" id="ARBA00022670"/>
    </source>
</evidence>
<dbReference type="InterPro" id="IPR002078">
    <property type="entry name" value="Sigma_54_int"/>
</dbReference>
<dbReference type="Proteomes" id="UP000789941">
    <property type="component" value="Unassembled WGS sequence"/>
</dbReference>
<dbReference type="GO" id="GO:0006355">
    <property type="term" value="P:regulation of DNA-templated transcription"/>
    <property type="evidence" value="ECO:0007669"/>
    <property type="project" value="InterPro"/>
</dbReference>
<evidence type="ECO:0000259" key="4">
    <source>
        <dbReference type="SMART" id="SM00382"/>
    </source>
</evidence>
<evidence type="ECO:0000256" key="2">
    <source>
        <dbReference type="ARBA" id="ARBA00022801"/>
    </source>
</evidence>
<dbReference type="InterPro" id="IPR050764">
    <property type="entry name" value="CbbQ/NirQ/NorQ/GpvN"/>
</dbReference>
<dbReference type="InterPro" id="IPR027417">
    <property type="entry name" value="P-loop_NTPase"/>
</dbReference>
<evidence type="ECO:0000313" key="5">
    <source>
        <dbReference type="EMBL" id="VVC03395.1"/>
    </source>
</evidence>
<comment type="caution">
    <text evidence="5">The sequence shown here is derived from an EMBL/GenBank/DDBJ whole genome shotgun (WGS) entry which is preliminary data.</text>
</comment>
<organism evidence="5 6">
    <name type="scientific">Candidatus Bilamarchaeum dharawalense</name>
    <dbReference type="NCBI Taxonomy" id="2885759"/>
    <lineage>
        <taxon>Archaea</taxon>
        <taxon>Candidatus Micrarchaeota</taxon>
        <taxon>Candidatus Micrarchaeia</taxon>
        <taxon>Candidatus Anstonellales</taxon>
        <taxon>Candidatus Bilamarchaeaceae</taxon>
        <taxon>Candidatus Bilamarchaeum</taxon>
    </lineage>
</organism>
<dbReference type="AlphaFoldDB" id="A0A5E4LN07"/>
<dbReference type="GO" id="GO:0008236">
    <property type="term" value="F:serine-type peptidase activity"/>
    <property type="evidence" value="ECO:0007669"/>
    <property type="project" value="UniProtKB-KW"/>
</dbReference>
<feature type="domain" description="AAA+ ATPase" evidence="4">
    <location>
        <begin position="37"/>
        <end position="354"/>
    </location>
</feature>
<keyword evidence="1 5" id="KW-0645">Protease</keyword>
<dbReference type="GO" id="GO:0005524">
    <property type="term" value="F:ATP binding"/>
    <property type="evidence" value="ECO:0007669"/>
    <property type="project" value="InterPro"/>
</dbReference>
<evidence type="ECO:0000313" key="6">
    <source>
        <dbReference type="Proteomes" id="UP000789941"/>
    </source>
</evidence>
<dbReference type="GO" id="GO:0006508">
    <property type="term" value="P:proteolysis"/>
    <property type="evidence" value="ECO:0007669"/>
    <property type="project" value="UniProtKB-KW"/>
</dbReference>
<dbReference type="PANTHER" id="PTHR42759">
    <property type="entry name" value="MOXR FAMILY PROTEIN"/>
    <property type="match status" value="1"/>
</dbReference>
<dbReference type="Gene3D" id="3.40.50.300">
    <property type="entry name" value="P-loop containing nucleotide triphosphate hydrolases"/>
    <property type="match status" value="2"/>
</dbReference>
<keyword evidence="2 5" id="KW-0378">Hydrolase</keyword>
<dbReference type="PANTHER" id="PTHR42759:SF1">
    <property type="entry name" value="MAGNESIUM-CHELATASE SUBUNIT CHLD"/>
    <property type="match status" value="1"/>
</dbReference>
<dbReference type="Gene3D" id="1.10.8.60">
    <property type="match status" value="1"/>
</dbReference>
<dbReference type="SMART" id="SM00382">
    <property type="entry name" value="AAA"/>
    <property type="match status" value="1"/>
</dbReference>
<gene>
    <name evidence="5" type="primary">lon_1</name>
    <name evidence="5" type="ORF">LFW2832_00343</name>
</gene>
<dbReference type="InterPro" id="IPR003593">
    <property type="entry name" value="AAA+_ATPase"/>
</dbReference>
<name>A0A5E4LN07_9ARCH</name>
<accession>A0A5E4LN07</accession>
<dbReference type="InterPro" id="IPR000523">
    <property type="entry name" value="Mg_chelatse_chII-like_cat_dom"/>
</dbReference>
<sequence>MIMNFETTKDVVIPQDPFERIIGQPEAVAIAKMVPHQRRHLLLVGPPGTGKSMIAQAIASVLTTPRYEVSVLDNSENPERPIVQIRDDDQIKKDEKEKKTETKIGVEVSPFDVPTFVSERFGFRCRRCAALSPFTEPTCPQCGAAKAQKNMFERFNLPPQGNLPPMEGDRMRVATTRRDISGKEEVIIYDRTIDGKIIMLKQDEVKKLEKMIEEENRKKKRRILVPLKRPTFVQASGGSETELLGDIRHDPYGGHPNLGTSPYMRVVPGAVHEAHEGVLFIDELSTLGDIQRHILTAMQEKQFTIVGRNPMSSGAAVRVEGMPCEFIFVGACNINDLKSIVPPLRSRIRGDGYEVLMNAYMDDNKENEDRLVQFIAQEIVKDGKIPHANRAAVNLVVDEARNIARKIDNVKGFTLRLRNLSGILKMAGDMAKTNKKEFIEKKDVEKAIKESKPIEEKVREKYGSWWAAEAADFGTKSERAGPETA</sequence>
<dbReference type="SUPFAM" id="SSF52540">
    <property type="entry name" value="P-loop containing nucleoside triphosphate hydrolases"/>
    <property type="match status" value="1"/>
</dbReference>